<evidence type="ECO:0000256" key="1">
    <source>
        <dbReference type="SAM" id="Coils"/>
    </source>
</evidence>
<dbReference type="AlphaFoldDB" id="A0A9X1XV02"/>
<feature type="coiled-coil region" evidence="1">
    <location>
        <begin position="212"/>
        <end position="250"/>
    </location>
</feature>
<protein>
    <submittedName>
        <fullName evidence="3">Uncharacterized protein</fullName>
    </submittedName>
</protein>
<reference evidence="3" key="1">
    <citation type="submission" date="2022-04" db="EMBL/GenBank/DDBJ databases">
        <title>Flavobacterium pygoscelis sp. nov. isolated from Chinstrap chick (Pygoscelis antarcticus).</title>
        <authorList>
            <person name="Irgang R."/>
            <person name="Poblete-Morales M."/>
            <person name="Avendano-Herrera R."/>
        </authorList>
    </citation>
    <scope>NUCLEOTIDE SEQUENCE</scope>
    <source>
        <strain evidence="3">I-SCBP12n</strain>
    </source>
</reference>
<sequence>MTQEQKDVILQFCNQIEELDITNIVLNFNVTKVGLYNIEVFDSLTNRVFKQLSEELQNGIGIFLPTQYNYQNEFGSGNLETDLQNFFTYVQNVQYYTNCESILNRLVYYQVANGFWDKGQRKIYPTNEVKARDVQIKVTNLEKVINSELGKVQIEKKNLIDFIQQKTIEVQQIERNLNASDNNSTQISTLLNQSTSTNEKINSILTQQSTKLDETKTLLEEQKIEYNKLLTDYDSVKKQYKEDLTELESKQVIFKEYLKFVEDKKAYFEERNKYLDDLIGREVGASLFETFKQRKNELEKPVNFWKWAVPAMAVITVTWIAFLFRNFATETDMIQKYILLGLNTLKTIPALILTYFAINQYRKERNFQEEYAFKSAVALTISEYANKLNTAENKDKLIMDSVNSVFLSPIEKKINKEMNMSTFNETLKTLKDGIVDISEKIKK</sequence>
<keyword evidence="2" id="KW-1133">Transmembrane helix</keyword>
<proteinExistence type="predicted"/>
<keyword evidence="2" id="KW-0472">Membrane</keyword>
<keyword evidence="4" id="KW-1185">Reference proteome</keyword>
<name>A0A9X1XV02_9FLAO</name>
<accession>A0A9X1XV02</accession>
<dbReference type="Proteomes" id="UP001139260">
    <property type="component" value="Unassembled WGS sequence"/>
</dbReference>
<evidence type="ECO:0000256" key="2">
    <source>
        <dbReference type="SAM" id="Phobius"/>
    </source>
</evidence>
<comment type="caution">
    <text evidence="3">The sequence shown here is derived from an EMBL/GenBank/DDBJ whole genome shotgun (WGS) entry which is preliminary data.</text>
</comment>
<organism evidence="3 4">
    <name type="scientific">Flavobacterium pygoscelis</name>
    <dbReference type="NCBI Taxonomy" id="2893176"/>
    <lineage>
        <taxon>Bacteria</taxon>
        <taxon>Pseudomonadati</taxon>
        <taxon>Bacteroidota</taxon>
        <taxon>Flavobacteriia</taxon>
        <taxon>Flavobacteriales</taxon>
        <taxon>Flavobacteriaceae</taxon>
        <taxon>Flavobacterium</taxon>
    </lineage>
</organism>
<dbReference type="RefSeq" id="WP_248429280.1">
    <property type="nucleotide sequence ID" value="NZ_JALNUB010000013.1"/>
</dbReference>
<dbReference type="EMBL" id="JALNUB010000013">
    <property type="protein sequence ID" value="MCK8143226.1"/>
    <property type="molecule type" value="Genomic_DNA"/>
</dbReference>
<evidence type="ECO:0000313" key="3">
    <source>
        <dbReference type="EMBL" id="MCK8143226.1"/>
    </source>
</evidence>
<feature type="transmembrane region" description="Helical" evidence="2">
    <location>
        <begin position="304"/>
        <end position="325"/>
    </location>
</feature>
<gene>
    <name evidence="3" type="ORF">MW871_15150</name>
</gene>
<evidence type="ECO:0000313" key="4">
    <source>
        <dbReference type="Proteomes" id="UP001139260"/>
    </source>
</evidence>
<keyword evidence="2" id="KW-0812">Transmembrane</keyword>
<keyword evidence="1" id="KW-0175">Coiled coil</keyword>
<feature type="transmembrane region" description="Helical" evidence="2">
    <location>
        <begin position="337"/>
        <end position="358"/>
    </location>
</feature>